<organism evidence="3 4">
    <name type="scientific">Hymenobacter jejuensis</name>
    <dbReference type="NCBI Taxonomy" id="2502781"/>
    <lineage>
        <taxon>Bacteria</taxon>
        <taxon>Pseudomonadati</taxon>
        <taxon>Bacteroidota</taxon>
        <taxon>Cytophagia</taxon>
        <taxon>Cytophagales</taxon>
        <taxon>Hymenobacteraceae</taxon>
        <taxon>Hymenobacter</taxon>
    </lineage>
</organism>
<proteinExistence type="predicted"/>
<accession>A0A5B8A2M5</accession>
<dbReference type="Proteomes" id="UP000305398">
    <property type="component" value="Chromosome"/>
</dbReference>
<evidence type="ECO:0000259" key="2">
    <source>
        <dbReference type="Pfam" id="PF13648"/>
    </source>
</evidence>
<evidence type="ECO:0000313" key="4">
    <source>
        <dbReference type="Proteomes" id="UP000305398"/>
    </source>
</evidence>
<dbReference type="RefSeq" id="WP_139516714.1">
    <property type="nucleotide sequence ID" value="NZ_CP040896.1"/>
</dbReference>
<gene>
    <name evidence="3" type="ORF">FHG12_16185</name>
</gene>
<feature type="signal peptide" evidence="1">
    <location>
        <begin position="1"/>
        <end position="17"/>
    </location>
</feature>
<protein>
    <recommendedName>
        <fullName evidence="2">Lipocalin-like domain-containing protein</fullName>
    </recommendedName>
</protein>
<sequence>MKKLSLFLSLAALASLAACEKETVELKEPSAPAANAQASGDALTGSNWHLTALTGTWNSGTGPITTDVLFTVKPYTRDNQIQYNADGTYVENEGATKGNPADPQQISGTWKLSTTRDSLTVTLPGVVRRYAVTELSPTALRLTETNGVDKAKATTFTSVFTH</sequence>
<name>A0A5B8A2M5_9BACT</name>
<dbReference type="OrthoDB" id="879641at2"/>
<dbReference type="KEGG" id="hyj:FHG12_16185"/>
<feature type="chain" id="PRO_5023122626" description="Lipocalin-like domain-containing protein" evidence="1">
    <location>
        <begin position="18"/>
        <end position="162"/>
    </location>
</feature>
<feature type="domain" description="Lipocalin-like" evidence="2">
    <location>
        <begin position="53"/>
        <end position="141"/>
    </location>
</feature>
<dbReference type="AlphaFoldDB" id="A0A5B8A2M5"/>
<dbReference type="InterPro" id="IPR024311">
    <property type="entry name" value="Lipocalin-like"/>
</dbReference>
<dbReference type="EMBL" id="CP040896">
    <property type="protein sequence ID" value="QDA61540.1"/>
    <property type="molecule type" value="Genomic_DNA"/>
</dbReference>
<evidence type="ECO:0000313" key="3">
    <source>
        <dbReference type="EMBL" id="QDA61540.1"/>
    </source>
</evidence>
<evidence type="ECO:0000256" key="1">
    <source>
        <dbReference type="SAM" id="SignalP"/>
    </source>
</evidence>
<dbReference type="PROSITE" id="PS51257">
    <property type="entry name" value="PROKAR_LIPOPROTEIN"/>
    <property type="match status" value="1"/>
</dbReference>
<keyword evidence="1" id="KW-0732">Signal</keyword>
<reference evidence="3 4" key="1">
    <citation type="submission" date="2019-06" db="EMBL/GenBank/DDBJ databases">
        <authorList>
            <person name="Srinivasan S."/>
        </authorList>
    </citation>
    <scope>NUCLEOTIDE SEQUENCE [LARGE SCALE GENOMIC DNA]</scope>
    <source>
        <strain evidence="3 4">17J68-5</strain>
    </source>
</reference>
<dbReference type="Pfam" id="PF13648">
    <property type="entry name" value="Lipocalin_4"/>
    <property type="match status" value="1"/>
</dbReference>
<keyword evidence="4" id="KW-1185">Reference proteome</keyword>